<evidence type="ECO:0000256" key="1">
    <source>
        <dbReference type="SAM" id="Phobius"/>
    </source>
</evidence>
<sequence>MILFAEILRVIASVLLILSSGFYLRHLEKTKKQRKLASLELIMYITIQLAFILIAIGLLIDVFFR</sequence>
<keyword evidence="1" id="KW-0472">Membrane</keyword>
<dbReference type="OrthoDB" id="2721909at2"/>
<dbReference type="AlphaFoldDB" id="A0A220U8W6"/>
<evidence type="ECO:0000313" key="2">
    <source>
        <dbReference type="EMBL" id="ASK64485.1"/>
    </source>
</evidence>
<dbReference type="Proteomes" id="UP000198312">
    <property type="component" value="Chromosome"/>
</dbReference>
<dbReference type="EMBL" id="CP022315">
    <property type="protein sequence ID" value="ASK64485.1"/>
    <property type="molecule type" value="Genomic_DNA"/>
</dbReference>
<dbReference type="KEGG" id="vil:CFK37_19465"/>
<keyword evidence="1" id="KW-1133">Transmembrane helix</keyword>
<accession>A0A220U8W6</accession>
<keyword evidence="1" id="KW-0812">Transmembrane</keyword>
<feature type="transmembrane region" description="Helical" evidence="1">
    <location>
        <begin position="6"/>
        <end position="24"/>
    </location>
</feature>
<reference evidence="2 3" key="1">
    <citation type="submission" date="2017-07" db="EMBL/GenBank/DDBJ databases">
        <title>Virgibacillus sp. LM2416.</title>
        <authorList>
            <person name="Tak E.J."/>
            <person name="Bae J.-W."/>
        </authorList>
    </citation>
    <scope>NUCLEOTIDE SEQUENCE [LARGE SCALE GENOMIC DNA]</scope>
    <source>
        <strain evidence="2 3">LM2416</strain>
    </source>
</reference>
<protein>
    <submittedName>
        <fullName evidence="2">Uncharacterized protein</fullName>
    </submittedName>
</protein>
<keyword evidence="3" id="KW-1185">Reference proteome</keyword>
<organism evidence="2 3">
    <name type="scientific">Virgibacillus phasianinus</name>
    <dbReference type="NCBI Taxonomy" id="2017483"/>
    <lineage>
        <taxon>Bacteria</taxon>
        <taxon>Bacillati</taxon>
        <taxon>Bacillota</taxon>
        <taxon>Bacilli</taxon>
        <taxon>Bacillales</taxon>
        <taxon>Bacillaceae</taxon>
        <taxon>Virgibacillus</taxon>
    </lineage>
</organism>
<name>A0A220U8W6_9BACI</name>
<gene>
    <name evidence="2" type="ORF">CFK37_19465</name>
</gene>
<evidence type="ECO:0000313" key="3">
    <source>
        <dbReference type="Proteomes" id="UP000198312"/>
    </source>
</evidence>
<feature type="transmembrane region" description="Helical" evidence="1">
    <location>
        <begin position="36"/>
        <end position="60"/>
    </location>
</feature>
<dbReference type="RefSeq" id="WP_089063734.1">
    <property type="nucleotide sequence ID" value="NZ_CP022315.1"/>
</dbReference>
<proteinExistence type="predicted"/>